<keyword evidence="1" id="KW-1133">Transmembrane helix</keyword>
<comment type="caution">
    <text evidence="2">The sequence shown here is derived from an EMBL/GenBank/DDBJ whole genome shotgun (WGS) entry which is preliminary data.</text>
</comment>
<accession>A0A942YQD0</accession>
<evidence type="ECO:0000313" key="2">
    <source>
        <dbReference type="EMBL" id="MBS4202161.1"/>
    </source>
</evidence>
<feature type="transmembrane region" description="Helical" evidence="1">
    <location>
        <begin position="49"/>
        <end position="72"/>
    </location>
</feature>
<keyword evidence="1" id="KW-0812">Transmembrane</keyword>
<gene>
    <name evidence="2" type="ORF">KHA93_21360</name>
</gene>
<dbReference type="RefSeq" id="WP_213112562.1">
    <property type="nucleotide sequence ID" value="NZ_JAGYPJ010000001.1"/>
</dbReference>
<dbReference type="Proteomes" id="UP000682713">
    <property type="component" value="Unassembled WGS sequence"/>
</dbReference>
<sequence length="93" mass="11035">MPNPNENEIKGIQKAYKPDLVVPIFTTLICSAPYFHLLLDIVDKDYSRLLFLAIISAPLIAYISIIWTRYFYNMSKYRDEVHSYLQDPEKYVW</sequence>
<name>A0A942YQD0_9BACI</name>
<feature type="transmembrane region" description="Helical" evidence="1">
    <location>
        <begin position="20"/>
        <end position="37"/>
    </location>
</feature>
<dbReference type="EMBL" id="JAGYPJ010000001">
    <property type="protein sequence ID" value="MBS4202161.1"/>
    <property type="molecule type" value="Genomic_DNA"/>
</dbReference>
<reference evidence="2 3" key="1">
    <citation type="submission" date="2021-05" db="EMBL/GenBank/DDBJ databases">
        <title>Novel Bacillus species.</title>
        <authorList>
            <person name="Liu G."/>
        </authorList>
    </citation>
    <scope>NUCLEOTIDE SEQUENCE [LARGE SCALE GENOMIC DNA]</scope>
    <source>
        <strain evidence="2 3">FJAT-49732</strain>
    </source>
</reference>
<evidence type="ECO:0000313" key="3">
    <source>
        <dbReference type="Proteomes" id="UP000682713"/>
    </source>
</evidence>
<evidence type="ECO:0000256" key="1">
    <source>
        <dbReference type="SAM" id="Phobius"/>
    </source>
</evidence>
<keyword evidence="1" id="KW-0472">Membrane</keyword>
<dbReference type="AlphaFoldDB" id="A0A942YQD0"/>
<protein>
    <submittedName>
        <fullName evidence="2">Uncharacterized protein</fullName>
    </submittedName>
</protein>
<organism evidence="2 3">
    <name type="scientific">Lederbergia citrisecunda</name>
    <dbReference type="NCBI Taxonomy" id="2833583"/>
    <lineage>
        <taxon>Bacteria</taxon>
        <taxon>Bacillati</taxon>
        <taxon>Bacillota</taxon>
        <taxon>Bacilli</taxon>
        <taxon>Bacillales</taxon>
        <taxon>Bacillaceae</taxon>
        <taxon>Lederbergia</taxon>
    </lineage>
</organism>
<keyword evidence="3" id="KW-1185">Reference proteome</keyword>
<proteinExistence type="predicted"/>